<keyword evidence="3" id="KW-1185">Reference proteome</keyword>
<feature type="transmembrane region" description="Helical" evidence="1">
    <location>
        <begin position="193"/>
        <end position="219"/>
    </location>
</feature>
<keyword evidence="1" id="KW-1133">Transmembrane helix</keyword>
<feature type="transmembrane region" description="Helical" evidence="1">
    <location>
        <begin position="12"/>
        <end position="29"/>
    </location>
</feature>
<dbReference type="InterPro" id="IPR009781">
    <property type="entry name" value="DUF1345"/>
</dbReference>
<keyword evidence="1" id="KW-0472">Membrane</keyword>
<dbReference type="OrthoDB" id="64737at2"/>
<dbReference type="EMBL" id="SKFH01000011">
    <property type="protein sequence ID" value="TCZ72285.1"/>
    <property type="molecule type" value="Genomic_DNA"/>
</dbReference>
<sequence>MVNAVPRAVRLLLALVPAGLFFGLLRWQHYTVGGAFLPSWSLFAGVILAFSWLTILSNNPRDAALVAREQDISRLLSFLFIVGAAFFSLFAILALLQELPTISKRGLTLHIWMAVVAVTASWLLIHTLFTLRYAHLYYRPDSCVTQHNGGVGLQFPNDQHPDLLDFAYFSFVLGMTYQVSDVSITSRHIRRLVLLHSLLSFIYNTVIVAFTINIVYGIISR</sequence>
<proteinExistence type="predicted"/>
<dbReference type="Proteomes" id="UP000295164">
    <property type="component" value="Unassembled WGS sequence"/>
</dbReference>
<protein>
    <submittedName>
        <fullName evidence="2">DUF1345 domain-containing protein</fullName>
    </submittedName>
</protein>
<name>A0A4R4E246_9BACT</name>
<feature type="transmembrane region" description="Helical" evidence="1">
    <location>
        <begin position="75"/>
        <end position="97"/>
    </location>
</feature>
<organism evidence="2 3">
    <name type="scientific">Flaviaesturariibacter aridisoli</name>
    <dbReference type="NCBI Taxonomy" id="2545761"/>
    <lineage>
        <taxon>Bacteria</taxon>
        <taxon>Pseudomonadati</taxon>
        <taxon>Bacteroidota</taxon>
        <taxon>Chitinophagia</taxon>
        <taxon>Chitinophagales</taxon>
        <taxon>Chitinophagaceae</taxon>
        <taxon>Flaviaestuariibacter</taxon>
    </lineage>
</organism>
<evidence type="ECO:0000313" key="2">
    <source>
        <dbReference type="EMBL" id="TCZ72285.1"/>
    </source>
</evidence>
<feature type="transmembrane region" description="Helical" evidence="1">
    <location>
        <begin position="109"/>
        <end position="129"/>
    </location>
</feature>
<feature type="transmembrane region" description="Helical" evidence="1">
    <location>
        <begin position="35"/>
        <end position="55"/>
    </location>
</feature>
<accession>A0A4R4E246</accession>
<reference evidence="2 3" key="1">
    <citation type="submission" date="2019-03" db="EMBL/GenBank/DDBJ databases">
        <authorList>
            <person name="Kim M.K.M."/>
        </authorList>
    </citation>
    <scope>NUCLEOTIDE SEQUENCE [LARGE SCALE GENOMIC DNA]</scope>
    <source>
        <strain evidence="2 3">17J68-15</strain>
    </source>
</reference>
<evidence type="ECO:0000313" key="3">
    <source>
        <dbReference type="Proteomes" id="UP000295164"/>
    </source>
</evidence>
<dbReference type="Pfam" id="PF07077">
    <property type="entry name" value="DUF1345"/>
    <property type="match status" value="1"/>
</dbReference>
<gene>
    <name evidence="2" type="ORF">E0486_09185</name>
</gene>
<comment type="caution">
    <text evidence="2">The sequence shown here is derived from an EMBL/GenBank/DDBJ whole genome shotgun (WGS) entry which is preliminary data.</text>
</comment>
<dbReference type="AlphaFoldDB" id="A0A4R4E246"/>
<keyword evidence="1" id="KW-0812">Transmembrane</keyword>
<evidence type="ECO:0000256" key="1">
    <source>
        <dbReference type="SAM" id="Phobius"/>
    </source>
</evidence>